<gene>
    <name evidence="1" type="ORF">RchiOBHm_Chr2g0167451</name>
</gene>
<organism evidence="1 2">
    <name type="scientific">Rosa chinensis</name>
    <name type="common">China rose</name>
    <dbReference type="NCBI Taxonomy" id="74649"/>
    <lineage>
        <taxon>Eukaryota</taxon>
        <taxon>Viridiplantae</taxon>
        <taxon>Streptophyta</taxon>
        <taxon>Embryophyta</taxon>
        <taxon>Tracheophyta</taxon>
        <taxon>Spermatophyta</taxon>
        <taxon>Magnoliopsida</taxon>
        <taxon>eudicotyledons</taxon>
        <taxon>Gunneridae</taxon>
        <taxon>Pentapetalae</taxon>
        <taxon>rosids</taxon>
        <taxon>fabids</taxon>
        <taxon>Rosales</taxon>
        <taxon>Rosaceae</taxon>
        <taxon>Rosoideae</taxon>
        <taxon>Rosoideae incertae sedis</taxon>
        <taxon>Rosa</taxon>
    </lineage>
</organism>
<dbReference type="Proteomes" id="UP000238479">
    <property type="component" value="Chromosome 2"/>
</dbReference>
<protein>
    <submittedName>
        <fullName evidence="1">Uncharacterized protein</fullName>
    </submittedName>
</protein>
<accession>A0A2P6S4B6</accession>
<reference evidence="1 2" key="1">
    <citation type="journal article" date="2018" name="Nat. Genet.">
        <title>The Rosa genome provides new insights in the design of modern roses.</title>
        <authorList>
            <person name="Bendahmane M."/>
        </authorList>
    </citation>
    <scope>NUCLEOTIDE SEQUENCE [LARGE SCALE GENOMIC DNA]</scope>
    <source>
        <strain evidence="2">cv. Old Blush</strain>
    </source>
</reference>
<sequence length="50" mass="6255">MPSFYGQVEFVRGFWRKQSKQRERERDSERELERVEIPFFCEEEEDLRLG</sequence>
<comment type="caution">
    <text evidence="1">The sequence shown here is derived from an EMBL/GenBank/DDBJ whole genome shotgun (WGS) entry which is preliminary data.</text>
</comment>
<dbReference type="AlphaFoldDB" id="A0A2P6S4B6"/>
<keyword evidence="2" id="KW-1185">Reference proteome</keyword>
<proteinExistence type="predicted"/>
<dbReference type="EMBL" id="PDCK01000040">
    <property type="protein sequence ID" value="PRQ53523.1"/>
    <property type="molecule type" value="Genomic_DNA"/>
</dbReference>
<evidence type="ECO:0000313" key="2">
    <source>
        <dbReference type="Proteomes" id="UP000238479"/>
    </source>
</evidence>
<evidence type="ECO:0000313" key="1">
    <source>
        <dbReference type="EMBL" id="PRQ53523.1"/>
    </source>
</evidence>
<dbReference type="Gramene" id="PRQ53523">
    <property type="protein sequence ID" value="PRQ53523"/>
    <property type="gene ID" value="RchiOBHm_Chr2g0167451"/>
</dbReference>
<name>A0A2P6S4B6_ROSCH</name>